<evidence type="ECO:0000256" key="1">
    <source>
        <dbReference type="ARBA" id="ARBA00023125"/>
    </source>
</evidence>
<feature type="domain" description="Replication protein A OB" evidence="4">
    <location>
        <begin position="82"/>
        <end position="175"/>
    </location>
</feature>
<dbReference type="PANTHER" id="PTHR47165:SF4">
    <property type="entry name" value="OS03G0429900 PROTEIN"/>
    <property type="match status" value="1"/>
</dbReference>
<dbReference type="InterPro" id="IPR031657">
    <property type="entry name" value="REPA_OB_2"/>
</dbReference>
<dbReference type="Gene3D" id="2.40.50.140">
    <property type="entry name" value="Nucleic acid-binding proteins"/>
    <property type="match status" value="3"/>
</dbReference>
<comment type="caution">
    <text evidence="5">The sequence shown here is derived from an EMBL/GenBank/DDBJ whole genome shotgun (WGS) entry which is preliminary data.</text>
</comment>
<evidence type="ECO:0000313" key="6">
    <source>
        <dbReference type="Proteomes" id="UP001443914"/>
    </source>
</evidence>
<name>A0AAW1HY27_SAPOF</name>
<dbReference type="InterPro" id="IPR013955">
    <property type="entry name" value="Rep_factor-A_C"/>
</dbReference>
<organism evidence="5 6">
    <name type="scientific">Saponaria officinalis</name>
    <name type="common">Common soapwort</name>
    <name type="synonym">Lychnis saponaria</name>
    <dbReference type="NCBI Taxonomy" id="3572"/>
    <lineage>
        <taxon>Eukaryota</taxon>
        <taxon>Viridiplantae</taxon>
        <taxon>Streptophyta</taxon>
        <taxon>Embryophyta</taxon>
        <taxon>Tracheophyta</taxon>
        <taxon>Spermatophyta</taxon>
        <taxon>Magnoliopsida</taxon>
        <taxon>eudicotyledons</taxon>
        <taxon>Gunneridae</taxon>
        <taxon>Pentapetalae</taxon>
        <taxon>Caryophyllales</taxon>
        <taxon>Caryophyllaceae</taxon>
        <taxon>Caryophylleae</taxon>
        <taxon>Saponaria</taxon>
    </lineage>
</organism>
<dbReference type="Proteomes" id="UP001443914">
    <property type="component" value="Unassembled WGS sequence"/>
</dbReference>
<sequence length="435" mass="48612">MRGALFDDQVNIYEDAIKQNRVYEITNALISPIKPEYKSNHTDLDYQMTFSNQTILQPIDMDDASTTINYQPISGLPRATDYSEMFDILGIVLFVEDHSRKIMTAKKRECNVREIMVIDHITPQPLSISVWDELDEDDCTMLTPIPGQFKTVGLTALRVSDYKGFSMTTSSSTIIIHSPVGEKAEALSAWMTNHQTALTQLQSKIYHIKMPMPVVKTTKISTLRSKKAKSTLQDEKHWLEVAIPNAELHKINAYMGCSKCAKCSTISPGRTYTCSTCSKPGCTTTPKITFNCEISDGTGTLPMTTFTSTTEQLFKMSAFDIYHMRHSDDDQAFTALQELLRVTTFRVQVGPAKSLSINNILQWESVSDNSIAPTDITEEVLTDAATVICSTQLNPSANNLEQMSHETVSPNLQTPKNLKKKAKEDEADSPLMLHT</sequence>
<protein>
    <submittedName>
        <fullName evidence="5">Uncharacterized protein</fullName>
    </submittedName>
</protein>
<dbReference type="EMBL" id="JBDFQZ010000010">
    <property type="protein sequence ID" value="KAK9682006.1"/>
    <property type="molecule type" value="Genomic_DNA"/>
</dbReference>
<proteinExistence type="predicted"/>
<evidence type="ECO:0000259" key="3">
    <source>
        <dbReference type="Pfam" id="PF08646"/>
    </source>
</evidence>
<evidence type="ECO:0000256" key="2">
    <source>
        <dbReference type="SAM" id="MobiDB-lite"/>
    </source>
</evidence>
<dbReference type="SUPFAM" id="SSF50249">
    <property type="entry name" value="Nucleic acid-binding proteins"/>
    <property type="match status" value="2"/>
</dbReference>
<dbReference type="AlphaFoldDB" id="A0AAW1HY27"/>
<reference evidence="5" key="1">
    <citation type="submission" date="2024-03" db="EMBL/GenBank/DDBJ databases">
        <title>WGS assembly of Saponaria officinalis var. Norfolk2.</title>
        <authorList>
            <person name="Jenkins J."/>
            <person name="Shu S."/>
            <person name="Grimwood J."/>
            <person name="Barry K."/>
            <person name="Goodstein D."/>
            <person name="Schmutz J."/>
            <person name="Leebens-Mack J."/>
            <person name="Osbourn A."/>
        </authorList>
    </citation>
    <scope>NUCLEOTIDE SEQUENCE [LARGE SCALE GENOMIC DNA]</scope>
    <source>
        <strain evidence="5">JIC</strain>
    </source>
</reference>
<dbReference type="GO" id="GO:0003677">
    <property type="term" value="F:DNA binding"/>
    <property type="evidence" value="ECO:0007669"/>
    <property type="project" value="UniProtKB-KW"/>
</dbReference>
<feature type="compositionally biased region" description="Polar residues" evidence="2">
    <location>
        <begin position="403"/>
        <end position="416"/>
    </location>
</feature>
<keyword evidence="1" id="KW-0238">DNA-binding</keyword>
<feature type="region of interest" description="Disordered" evidence="2">
    <location>
        <begin position="403"/>
        <end position="435"/>
    </location>
</feature>
<dbReference type="InterPro" id="IPR012340">
    <property type="entry name" value="NA-bd_OB-fold"/>
</dbReference>
<dbReference type="Pfam" id="PF08646">
    <property type="entry name" value="Rep_fac-A_C"/>
    <property type="match status" value="1"/>
</dbReference>
<evidence type="ECO:0000259" key="4">
    <source>
        <dbReference type="Pfam" id="PF16900"/>
    </source>
</evidence>
<dbReference type="Pfam" id="PF16900">
    <property type="entry name" value="REPA_OB_2"/>
    <property type="match status" value="1"/>
</dbReference>
<accession>A0AAW1HY27</accession>
<evidence type="ECO:0000313" key="5">
    <source>
        <dbReference type="EMBL" id="KAK9682006.1"/>
    </source>
</evidence>
<feature type="domain" description="Replication factor A C-terminal" evidence="3">
    <location>
        <begin position="253"/>
        <end position="348"/>
    </location>
</feature>
<keyword evidence="6" id="KW-1185">Reference proteome</keyword>
<dbReference type="PANTHER" id="PTHR47165">
    <property type="entry name" value="OS03G0429900 PROTEIN"/>
    <property type="match status" value="1"/>
</dbReference>
<gene>
    <name evidence="5" type="ORF">RND81_10G043400</name>
</gene>